<evidence type="ECO:0000256" key="2">
    <source>
        <dbReference type="ARBA" id="ARBA00005525"/>
    </source>
</evidence>
<dbReference type="FunFam" id="3.40.50.720:FF:000190">
    <property type="entry name" value="Pyrroline-5-carboxylate reductase"/>
    <property type="match status" value="1"/>
</dbReference>
<gene>
    <name evidence="9 14" type="primary">proC</name>
    <name evidence="14" type="ORF">KL86SPO_30200</name>
</gene>
<organism evidence="14">
    <name type="scientific">uncultured Sporomusa sp</name>
    <dbReference type="NCBI Taxonomy" id="307249"/>
    <lineage>
        <taxon>Bacteria</taxon>
        <taxon>Bacillati</taxon>
        <taxon>Bacillota</taxon>
        <taxon>Negativicutes</taxon>
        <taxon>Selenomonadales</taxon>
        <taxon>Sporomusaceae</taxon>
        <taxon>Sporomusa</taxon>
        <taxon>environmental samples</taxon>
    </lineage>
</organism>
<dbReference type="InterPro" id="IPR028939">
    <property type="entry name" value="P5C_Rdtase_cat_N"/>
</dbReference>
<dbReference type="SUPFAM" id="SSF48179">
    <property type="entry name" value="6-phosphogluconate dehydrogenase C-terminal domain-like"/>
    <property type="match status" value="1"/>
</dbReference>
<sequence>MLTNKQVGFIGGGAMAEALIRGILEARLVTPSQLTVSDVSKERLDYLRSTFMVSTTHDSQEIAKQSDILFLTVKPQVISSVIESIAPVVAKSTVVVSVAAGITIAAFQGKMPGVPIIRVMPNTPVAVGAGMSAMALGKYVTTTVSEPVAQIFGAVGKVVTVTEDTMDAVTGLSGSGPAYAFVLIDALTDAGVRVGFSRQTAVLLAAQTLMGAAKMVLETGEHPAKLRDMVTSPGGTAITGVHVLEQNGVRAALIDAVVAATNRSREMGRR</sequence>
<dbReference type="EMBL" id="FMJE01000003">
    <property type="protein sequence ID" value="SCM80008.1"/>
    <property type="molecule type" value="Genomic_DNA"/>
</dbReference>
<evidence type="ECO:0000256" key="10">
    <source>
        <dbReference type="NCBIfam" id="TIGR00112"/>
    </source>
</evidence>
<evidence type="ECO:0000256" key="11">
    <source>
        <dbReference type="PIRSR" id="PIRSR000193-1"/>
    </source>
</evidence>
<evidence type="ECO:0000256" key="5">
    <source>
        <dbReference type="ARBA" id="ARBA00022650"/>
    </source>
</evidence>
<comment type="function">
    <text evidence="8 9">Catalyzes the reduction of 1-pyrroline-5-carboxylate (PCA) to L-proline.</text>
</comment>
<evidence type="ECO:0000259" key="13">
    <source>
        <dbReference type="Pfam" id="PF14748"/>
    </source>
</evidence>
<dbReference type="Pfam" id="PF14748">
    <property type="entry name" value="P5CR_dimer"/>
    <property type="match status" value="1"/>
</dbReference>
<dbReference type="Pfam" id="PF03807">
    <property type="entry name" value="F420_oxidored"/>
    <property type="match status" value="1"/>
</dbReference>
<evidence type="ECO:0000256" key="9">
    <source>
        <dbReference type="HAMAP-Rule" id="MF_01925"/>
    </source>
</evidence>
<comment type="catalytic activity">
    <reaction evidence="9">
        <text>L-proline + NADP(+) = (S)-1-pyrroline-5-carboxylate + NADPH + 2 H(+)</text>
        <dbReference type="Rhea" id="RHEA:14109"/>
        <dbReference type="ChEBI" id="CHEBI:15378"/>
        <dbReference type="ChEBI" id="CHEBI:17388"/>
        <dbReference type="ChEBI" id="CHEBI:57783"/>
        <dbReference type="ChEBI" id="CHEBI:58349"/>
        <dbReference type="ChEBI" id="CHEBI:60039"/>
        <dbReference type="EC" id="1.5.1.2"/>
    </reaction>
</comment>
<evidence type="ECO:0000256" key="3">
    <source>
        <dbReference type="ARBA" id="ARBA00022490"/>
    </source>
</evidence>
<evidence type="ECO:0000256" key="7">
    <source>
        <dbReference type="ARBA" id="ARBA00023002"/>
    </source>
</evidence>
<dbReference type="InterPro" id="IPR036291">
    <property type="entry name" value="NAD(P)-bd_dom_sf"/>
</dbReference>
<dbReference type="Gene3D" id="1.10.3730.10">
    <property type="entry name" value="ProC C-terminal domain-like"/>
    <property type="match status" value="1"/>
</dbReference>
<dbReference type="GO" id="GO:0055129">
    <property type="term" value="P:L-proline biosynthetic process"/>
    <property type="evidence" value="ECO:0007669"/>
    <property type="project" value="UniProtKB-UniRule"/>
</dbReference>
<keyword evidence="5 9" id="KW-0641">Proline biosynthesis</keyword>
<dbReference type="FunFam" id="1.10.3730.10:FF:000001">
    <property type="entry name" value="Pyrroline-5-carboxylate reductase"/>
    <property type="match status" value="1"/>
</dbReference>
<dbReference type="GO" id="GO:0005737">
    <property type="term" value="C:cytoplasm"/>
    <property type="evidence" value="ECO:0007669"/>
    <property type="project" value="UniProtKB-SubCell"/>
</dbReference>
<dbReference type="SUPFAM" id="SSF51735">
    <property type="entry name" value="NAD(P)-binding Rossmann-fold domains"/>
    <property type="match status" value="1"/>
</dbReference>
<feature type="binding site" evidence="11">
    <location>
        <begin position="10"/>
        <end position="15"/>
    </location>
    <ligand>
        <name>NADP(+)</name>
        <dbReference type="ChEBI" id="CHEBI:58349"/>
    </ligand>
</feature>
<dbReference type="RefSeq" id="WP_075755695.1">
    <property type="nucleotide sequence ID" value="NZ_LT608335.1"/>
</dbReference>
<evidence type="ECO:0000259" key="12">
    <source>
        <dbReference type="Pfam" id="PF03807"/>
    </source>
</evidence>
<dbReference type="InterPro" id="IPR008927">
    <property type="entry name" value="6-PGluconate_DH-like_C_sf"/>
</dbReference>
<dbReference type="InterPro" id="IPR029036">
    <property type="entry name" value="P5CR_dimer"/>
</dbReference>
<evidence type="ECO:0000313" key="14">
    <source>
        <dbReference type="EMBL" id="SCM80008.1"/>
    </source>
</evidence>
<protein>
    <recommendedName>
        <fullName evidence="9 10">Pyrroline-5-carboxylate reductase</fullName>
        <shortName evidence="9">P5C reductase</shortName>
        <shortName evidence="9">P5CR</shortName>
        <ecNumber evidence="9 10">1.5.1.2</ecNumber>
    </recommendedName>
    <alternativeName>
        <fullName evidence="9">PCA reductase</fullName>
    </alternativeName>
</protein>
<comment type="catalytic activity">
    <reaction evidence="9">
        <text>L-proline + NAD(+) = (S)-1-pyrroline-5-carboxylate + NADH + 2 H(+)</text>
        <dbReference type="Rhea" id="RHEA:14105"/>
        <dbReference type="ChEBI" id="CHEBI:15378"/>
        <dbReference type="ChEBI" id="CHEBI:17388"/>
        <dbReference type="ChEBI" id="CHEBI:57540"/>
        <dbReference type="ChEBI" id="CHEBI:57945"/>
        <dbReference type="ChEBI" id="CHEBI:60039"/>
        <dbReference type="EC" id="1.5.1.2"/>
    </reaction>
</comment>
<evidence type="ECO:0000256" key="1">
    <source>
        <dbReference type="ARBA" id="ARBA00004496"/>
    </source>
</evidence>
<accession>A0A212LR12</accession>
<dbReference type="AlphaFoldDB" id="A0A212LR12"/>
<comment type="pathway">
    <text evidence="9">Amino-acid biosynthesis; L-proline biosynthesis; L-proline from L-glutamate 5-semialdehyde: step 1/1.</text>
</comment>
<dbReference type="HAMAP" id="MF_01925">
    <property type="entry name" value="P5C_reductase"/>
    <property type="match status" value="1"/>
</dbReference>
<evidence type="ECO:0000256" key="8">
    <source>
        <dbReference type="ARBA" id="ARBA00058118"/>
    </source>
</evidence>
<proteinExistence type="inferred from homology"/>
<evidence type="ECO:0000256" key="6">
    <source>
        <dbReference type="ARBA" id="ARBA00022857"/>
    </source>
</evidence>
<dbReference type="Gene3D" id="3.40.50.720">
    <property type="entry name" value="NAD(P)-binding Rossmann-like Domain"/>
    <property type="match status" value="1"/>
</dbReference>
<keyword evidence="7 9" id="KW-0560">Oxidoreductase</keyword>
<name>A0A212LR12_9FIRM</name>
<dbReference type="GO" id="GO:0004735">
    <property type="term" value="F:pyrroline-5-carboxylate reductase activity"/>
    <property type="evidence" value="ECO:0007669"/>
    <property type="project" value="UniProtKB-UniRule"/>
</dbReference>
<keyword evidence="6 9" id="KW-0521">NADP</keyword>
<evidence type="ECO:0000256" key="4">
    <source>
        <dbReference type="ARBA" id="ARBA00022605"/>
    </source>
</evidence>
<feature type="domain" description="Pyrroline-5-carboxylate reductase dimerisation" evidence="13">
    <location>
        <begin position="163"/>
        <end position="267"/>
    </location>
</feature>
<dbReference type="UniPathway" id="UPA00098">
    <property type="reaction ID" value="UER00361"/>
</dbReference>
<dbReference type="InterPro" id="IPR000304">
    <property type="entry name" value="Pyrroline-COOH_reductase"/>
</dbReference>
<dbReference type="EC" id="1.5.1.2" evidence="9 10"/>
<dbReference type="NCBIfam" id="TIGR00112">
    <property type="entry name" value="proC"/>
    <property type="match status" value="1"/>
</dbReference>
<comment type="subcellular location">
    <subcellularLocation>
        <location evidence="1 9">Cytoplasm</location>
    </subcellularLocation>
</comment>
<reference evidence="14" key="1">
    <citation type="submission" date="2016-08" db="EMBL/GenBank/DDBJ databases">
        <authorList>
            <person name="Seilhamer J.J."/>
        </authorList>
    </citation>
    <scope>NUCLEOTIDE SEQUENCE</scope>
    <source>
        <strain evidence="14">86</strain>
    </source>
</reference>
<dbReference type="PIRSF" id="PIRSF000193">
    <property type="entry name" value="Pyrrol-5-carb_rd"/>
    <property type="match status" value="1"/>
</dbReference>
<keyword evidence="3 9" id="KW-0963">Cytoplasm</keyword>
<dbReference type="PANTHER" id="PTHR11645:SF0">
    <property type="entry name" value="PYRROLINE-5-CARBOXYLATE REDUCTASE 3"/>
    <property type="match status" value="1"/>
</dbReference>
<keyword evidence="4 9" id="KW-0028">Amino-acid biosynthesis</keyword>
<dbReference type="PANTHER" id="PTHR11645">
    <property type="entry name" value="PYRROLINE-5-CARBOXYLATE REDUCTASE"/>
    <property type="match status" value="1"/>
</dbReference>
<feature type="domain" description="Pyrroline-5-carboxylate reductase catalytic N-terminal" evidence="12">
    <location>
        <begin position="6"/>
        <end position="101"/>
    </location>
</feature>
<comment type="similarity">
    <text evidence="2 9">Belongs to the pyrroline-5-carboxylate reductase family.</text>
</comment>